<evidence type="ECO:0000259" key="1">
    <source>
        <dbReference type="Pfam" id="PF24626"/>
    </source>
</evidence>
<reference evidence="5" key="5">
    <citation type="journal article" date="2017" name="Plant J.">
        <title>Araport11: a complete reannotation of the Arabidopsis thaliana reference genome.</title>
        <authorList>
            <person name="Cheng C.Y."/>
            <person name="Krishnakumar V."/>
            <person name="Chan A.P."/>
            <person name="Thibaud-Nissen F."/>
            <person name="Schobel S."/>
            <person name="Town C.D."/>
        </authorList>
    </citation>
    <scope>GENOME REANNOTATION</scope>
    <source>
        <strain evidence="5">cv. Columbia</strain>
    </source>
</reference>
<dbReference type="EMBL" id="CP002684">
    <property type="protein sequence ID" value="AEE31915.1"/>
    <property type="molecule type" value="Genomic_DNA"/>
</dbReference>
<accession>Q9C763</accession>
<protein>
    <submittedName>
        <fullName evidence="4">GAG/POL/ENV polyprotein</fullName>
    </submittedName>
</protein>
<keyword evidence="5" id="KW-1185">Reference proteome</keyword>
<evidence type="ECO:0000313" key="4">
    <source>
        <dbReference type="EMBL" id="AEE31915.1"/>
    </source>
</evidence>
<name>Q9C763_ARATH</name>
<dbReference type="HOGENOM" id="CLU_2870658_0_0_1"/>
<dbReference type="KEGG" id="ath:AT1G42190"/>
<reference evidence="3" key="2">
    <citation type="submission" date="2001-01" db="EMBL/GenBank/DDBJ databases">
        <title>Arabidopsis thaliana chromosome 1 BAC F19C17 genomic sequence.</title>
        <authorList>
            <person name="Lin X."/>
            <person name="Kaul S."/>
            <person name="Town C.D."/>
            <person name="Benito M."/>
            <person name="Creasy T.H."/>
            <person name="Haas B.J."/>
            <person name="Wu D."/>
            <person name="Maiti R."/>
            <person name="Ronning C.M."/>
            <person name="Koo H."/>
            <person name="Fujii C.Y."/>
            <person name="Utterback T.R."/>
            <person name="Barnstead M.E."/>
            <person name="Bowman C.L."/>
            <person name="White O."/>
            <person name="Nierman W.C."/>
            <person name="Fraser C.M."/>
        </authorList>
    </citation>
    <scope>NUCLEOTIDE SEQUENCE</scope>
</reference>
<evidence type="ECO:0000313" key="3">
    <source>
        <dbReference type="EMBL" id="AAG50655.1"/>
    </source>
</evidence>
<reference evidence="4" key="3">
    <citation type="submission" date="2011-02" db="EMBL/GenBank/DDBJ databases">
        <authorList>
            <consortium name="TAIR"/>
            <person name="Swarbreck D."/>
            <person name="Lamesch P."/>
            <person name="Wilks C."/>
            <person name="Huala E."/>
        </authorList>
    </citation>
    <scope>NUCLEOTIDE SEQUENCE</scope>
</reference>
<dbReference type="TAIR" id="AT1G42190"/>
<dbReference type="Pfam" id="PF24626">
    <property type="entry name" value="SH3_Tf2-1"/>
    <property type="match status" value="1"/>
</dbReference>
<proteinExistence type="predicted"/>
<dbReference type="AlphaFoldDB" id="Q9C763"/>
<dbReference type="DNASU" id="840823"/>
<sequence length="64" mass="7282">MYKLDLPTLMDAFHKVFHVSMLRKCITHQENVISEPPPDLLENMMIVGMLIPNLLGVSSEMVGR</sequence>
<reference evidence="4 5" key="1">
    <citation type="journal article" date="2000" name="Nature">
        <title>Sequence and analysis of chromosome 1 of the plant Arabidopsis thaliana.</title>
        <authorList>
            <person name="Theologis A."/>
            <person name="Ecker J.R."/>
            <person name="Palm C.J."/>
            <person name="Federspiel N.A."/>
            <person name="Kaul S."/>
            <person name="White O."/>
            <person name="Alonso J."/>
            <person name="Altafi H."/>
            <person name="Araujo R."/>
            <person name="Bowman C.L."/>
            <person name="Brooks S.Y."/>
            <person name="Buehler E."/>
            <person name="Chan A."/>
            <person name="Chao Q."/>
            <person name="Chen H."/>
            <person name="Cheuk R.F."/>
            <person name="Chin C.W."/>
            <person name="Chung M.K."/>
            <person name="Conn L."/>
            <person name="Conway A.B."/>
            <person name="Conway A.R."/>
            <person name="Creasy T.H."/>
            <person name="Dewar K."/>
            <person name="Dunn P."/>
            <person name="Etgu P."/>
            <person name="Feldblyum T.V."/>
            <person name="Feng J."/>
            <person name="Fong B."/>
            <person name="Fujii C.Y."/>
            <person name="Gill J.E."/>
            <person name="Goldsmith A.D."/>
            <person name="Haas B."/>
            <person name="Hansen N.F."/>
            <person name="Hughes B."/>
            <person name="Huizar L."/>
            <person name="Hunter J.L."/>
            <person name="Jenkins J."/>
            <person name="Johnson-Hopson C."/>
            <person name="Khan S."/>
            <person name="Khaykin E."/>
            <person name="Kim C.J."/>
            <person name="Koo H.L."/>
            <person name="Kremenetskaia I."/>
            <person name="Kurtz D.B."/>
            <person name="Kwan A."/>
            <person name="Lam B."/>
            <person name="Langin-Hooper S."/>
            <person name="Lee A."/>
            <person name="Lee J.M."/>
            <person name="Lenz C.A."/>
            <person name="Li J.H."/>
            <person name="Li Y."/>
            <person name="Lin X."/>
            <person name="Liu S.X."/>
            <person name="Liu Z.A."/>
            <person name="Luros J.S."/>
            <person name="Maiti R."/>
            <person name="Marziali A."/>
            <person name="Militscher J."/>
            <person name="Miranda M."/>
            <person name="Nguyen M."/>
            <person name="Nierman W.C."/>
            <person name="Osborne B.I."/>
            <person name="Pai G."/>
            <person name="Peterson J."/>
            <person name="Pham P.K."/>
            <person name="Rizzo M."/>
            <person name="Rooney T."/>
            <person name="Rowley D."/>
            <person name="Sakano H."/>
            <person name="Salzberg S.L."/>
            <person name="Schwartz J.R."/>
            <person name="Shinn P."/>
            <person name="Southwick A.M."/>
            <person name="Sun H."/>
            <person name="Tallon L.J."/>
            <person name="Tambunga G."/>
            <person name="Toriumi M.J."/>
            <person name="Town C.D."/>
            <person name="Utterback T."/>
            <person name="Van Aken S."/>
            <person name="Vaysberg M."/>
            <person name="Vysotskaia V.S."/>
            <person name="Walker M."/>
            <person name="Wu D."/>
            <person name="Yu G."/>
            <person name="Fraser C.M."/>
            <person name="Venter J.C."/>
            <person name="Davis R.W."/>
        </authorList>
    </citation>
    <scope>NUCLEOTIDE SEQUENCE [LARGE SCALE GENOMIC DNA]</scope>
    <source>
        <strain evidence="5">cv. Columbia</strain>
    </source>
</reference>
<gene>
    <name evidence="2 4" type="ordered locus">At1g42190</name>
    <name evidence="3" type="ORF">F19C17.40</name>
    <name evidence="4" type="ORF">F19C17_40</name>
</gene>
<dbReference type="GeneID" id="840823"/>
<dbReference type="EMBL" id="AC073433">
    <property type="protein sequence ID" value="AAG50655.1"/>
    <property type="molecule type" value="Genomic_DNA"/>
</dbReference>
<dbReference type="Proteomes" id="UP000006548">
    <property type="component" value="Chromosome 1"/>
</dbReference>
<dbReference type="STRING" id="3702.Q9C763"/>
<reference evidence="4" key="4">
    <citation type="submission" date="2016-05" db="EMBL/GenBank/DDBJ databases">
        <authorList>
            <person name="Krishnakumar V."/>
            <person name="Cheng C.-Y."/>
            <person name="Chan A.P."/>
            <person name="Schobel S."/>
            <person name="Kim M."/>
            <person name="Ferlanti E.S."/>
            <person name="Belyaeva I."/>
            <person name="Rosen B.D."/>
            <person name="Micklem G."/>
            <person name="Miller J.R."/>
            <person name="Vaughn M."/>
            <person name="Town C.D."/>
        </authorList>
    </citation>
    <scope>NUCLEOTIDE SEQUENCE</scope>
</reference>
<feature type="domain" description="Tf2-1-like SH3-like" evidence="1">
    <location>
        <begin position="2"/>
        <end position="25"/>
    </location>
</feature>
<dbReference type="PaxDb" id="3702-AT1G42190.1"/>
<dbReference type="PIR" id="D96493">
    <property type="entry name" value="D96493"/>
</dbReference>
<dbReference type="Araport" id="AT1G42190"/>
<organism evidence="3">
    <name type="scientific">Arabidopsis thaliana</name>
    <name type="common">Mouse-ear cress</name>
    <dbReference type="NCBI Taxonomy" id="3702"/>
    <lineage>
        <taxon>Eukaryota</taxon>
        <taxon>Viridiplantae</taxon>
        <taxon>Streptophyta</taxon>
        <taxon>Embryophyta</taxon>
        <taxon>Tracheophyta</taxon>
        <taxon>Spermatophyta</taxon>
        <taxon>Magnoliopsida</taxon>
        <taxon>eudicotyledons</taxon>
        <taxon>Gunneridae</taxon>
        <taxon>Pentapetalae</taxon>
        <taxon>rosids</taxon>
        <taxon>malvids</taxon>
        <taxon>Brassicales</taxon>
        <taxon>Brassicaceae</taxon>
        <taxon>Camelineae</taxon>
        <taxon>Arabidopsis</taxon>
    </lineage>
</organism>
<evidence type="ECO:0000313" key="5">
    <source>
        <dbReference type="Proteomes" id="UP000006548"/>
    </source>
</evidence>
<dbReference type="InterPro" id="IPR056924">
    <property type="entry name" value="SH3_Tf2-1"/>
</dbReference>
<evidence type="ECO:0000313" key="2">
    <source>
        <dbReference type="Araport" id="AT1G42190"/>
    </source>
</evidence>